<dbReference type="RefSeq" id="WP_188464974.1">
    <property type="nucleotide sequence ID" value="NZ_BMFQ01000003.1"/>
</dbReference>
<feature type="signal peptide" evidence="1">
    <location>
        <begin position="1"/>
        <end position="24"/>
    </location>
</feature>
<dbReference type="Gene3D" id="2.60.40.3140">
    <property type="match status" value="1"/>
</dbReference>
<evidence type="ECO:0000313" key="4">
    <source>
        <dbReference type="Proteomes" id="UP000625976"/>
    </source>
</evidence>
<dbReference type="Gene3D" id="2.60.120.1130">
    <property type="match status" value="1"/>
</dbReference>
<dbReference type="SUPFAM" id="SSF54001">
    <property type="entry name" value="Cysteine proteinases"/>
    <property type="match status" value="1"/>
</dbReference>
<dbReference type="EMBL" id="BMFQ01000003">
    <property type="protein sequence ID" value="GGG51063.1"/>
    <property type="molecule type" value="Genomic_DNA"/>
</dbReference>
<organism evidence="3 4">
    <name type="scientific">Bizionia arctica</name>
    <dbReference type="NCBI Taxonomy" id="1495645"/>
    <lineage>
        <taxon>Bacteria</taxon>
        <taxon>Pseudomonadati</taxon>
        <taxon>Bacteroidota</taxon>
        <taxon>Flavobacteriia</taxon>
        <taxon>Flavobacteriales</taxon>
        <taxon>Flavobacteriaceae</taxon>
        <taxon>Bizionia</taxon>
    </lineage>
</organism>
<dbReference type="AlphaFoldDB" id="A0A917GLL6"/>
<dbReference type="Gene3D" id="3.10.620.30">
    <property type="match status" value="1"/>
</dbReference>
<dbReference type="Pfam" id="PF01841">
    <property type="entry name" value="Transglut_core"/>
    <property type="match status" value="1"/>
</dbReference>
<sequence>MLKNCLTLLLIFNFTLLTFSQKNAEPSPEDIQLAESLKVAFPDDQVASESETYYITFEYNKKTGKVEVLEKITKNLINIDSRADIQVYSFYNGESEVESFIIKYKTDREANFYINDEAIKSDDLFHNDSRVKYTNLDFPLKGYRYQVETIKRYKDIKYFTSLYFNDDYPTVKKTFTIDIPDWLDLELKEMNFDGFIINKTVNANDKNDGEITTFTFENVPTMFDDESAPGPSYIYPHILILAKSFTFDGEKTNIFESTQDLYNWYKTLVNSLENDNSDLKAMVLELTKDATTEEEKIKNIYYWVQDNIRYIAFVDGIAGFKPDEAINVFNKRYGDCKGMANLTKQMLIEAGFDARLTWIGTTRIAYDYSTPSLSVDNHMICTLYNDGEPIYLDGTEKFNAYKEYANRIQGKQVLIENGEEFILNVVPKVEANFNKETVDYTLTLENDQLNGTVSKSFNGESRSSLLQYLSQLQTDKKDTFLLWYLNGGNSNIKVDEINTSDLTDREIPINIDYNISINNAVSSFDGTVYIDLDLDKELSGYNFEKRKTDFVFDYKKHLESTTTLKIPEGYHVESLPQDINISSKNYNLKVSFSQNNNTIIYKKDFEITQNVIKKTDFLEWDGFIKNLNTIYNEQITLTKQ</sequence>
<keyword evidence="1" id="KW-0732">Signal</keyword>
<reference evidence="3" key="2">
    <citation type="submission" date="2020-09" db="EMBL/GenBank/DDBJ databases">
        <authorList>
            <person name="Sun Q."/>
            <person name="Zhou Y."/>
        </authorList>
    </citation>
    <scope>NUCLEOTIDE SEQUENCE</scope>
    <source>
        <strain evidence="3">CGMCC 1.12751</strain>
    </source>
</reference>
<reference evidence="3" key="1">
    <citation type="journal article" date="2014" name="Int. J. Syst. Evol. Microbiol.">
        <title>Complete genome sequence of Corynebacterium casei LMG S-19264T (=DSM 44701T), isolated from a smear-ripened cheese.</title>
        <authorList>
            <consortium name="US DOE Joint Genome Institute (JGI-PGF)"/>
            <person name="Walter F."/>
            <person name="Albersmeier A."/>
            <person name="Kalinowski J."/>
            <person name="Ruckert C."/>
        </authorList>
    </citation>
    <scope>NUCLEOTIDE SEQUENCE</scope>
    <source>
        <strain evidence="3">CGMCC 1.12751</strain>
    </source>
</reference>
<name>A0A917GLL6_9FLAO</name>
<evidence type="ECO:0000313" key="3">
    <source>
        <dbReference type="EMBL" id="GGG51063.1"/>
    </source>
</evidence>
<keyword evidence="4" id="KW-1185">Reference proteome</keyword>
<gene>
    <name evidence="3" type="ORF">GCM10010976_22770</name>
</gene>
<accession>A0A917GLL6</accession>
<dbReference type="InterPro" id="IPR002931">
    <property type="entry name" value="Transglutaminase-like"/>
</dbReference>
<protein>
    <recommendedName>
        <fullName evidence="2">Transglutaminase-like domain-containing protein</fullName>
    </recommendedName>
</protein>
<dbReference type="InterPro" id="IPR038765">
    <property type="entry name" value="Papain-like_cys_pep_sf"/>
</dbReference>
<feature type="chain" id="PRO_5037724470" description="Transglutaminase-like domain-containing protein" evidence="1">
    <location>
        <begin position="25"/>
        <end position="640"/>
    </location>
</feature>
<evidence type="ECO:0000256" key="1">
    <source>
        <dbReference type="SAM" id="SignalP"/>
    </source>
</evidence>
<evidence type="ECO:0000259" key="2">
    <source>
        <dbReference type="Pfam" id="PF01841"/>
    </source>
</evidence>
<feature type="domain" description="Transglutaminase-like" evidence="2">
    <location>
        <begin position="281"/>
        <end position="357"/>
    </location>
</feature>
<proteinExistence type="predicted"/>
<dbReference type="Proteomes" id="UP000625976">
    <property type="component" value="Unassembled WGS sequence"/>
</dbReference>
<comment type="caution">
    <text evidence="3">The sequence shown here is derived from an EMBL/GenBank/DDBJ whole genome shotgun (WGS) entry which is preliminary data.</text>
</comment>